<protein>
    <recommendedName>
        <fullName evidence="1">PiggyBac transposable element-derived protein domain-containing protein</fullName>
    </recommendedName>
</protein>
<accession>A0AAV8XT27</accession>
<gene>
    <name evidence="2" type="ORF">NQ314_010122</name>
</gene>
<dbReference type="PANTHER" id="PTHR46599">
    <property type="entry name" value="PIGGYBAC TRANSPOSABLE ELEMENT-DERIVED PROTEIN 4"/>
    <property type="match status" value="1"/>
</dbReference>
<dbReference type="AlphaFoldDB" id="A0AAV8XT27"/>
<evidence type="ECO:0000259" key="1">
    <source>
        <dbReference type="Pfam" id="PF13843"/>
    </source>
</evidence>
<proteinExistence type="predicted"/>
<reference evidence="2" key="1">
    <citation type="journal article" date="2023" name="Insect Mol. Biol.">
        <title>Genome sequencing provides insights into the evolution of gene families encoding plant cell wall-degrading enzymes in longhorned beetles.</title>
        <authorList>
            <person name="Shin N.R."/>
            <person name="Okamura Y."/>
            <person name="Kirsch R."/>
            <person name="Pauchet Y."/>
        </authorList>
    </citation>
    <scope>NUCLEOTIDE SEQUENCE</scope>
    <source>
        <strain evidence="2">RBIC_L_NR</strain>
    </source>
</reference>
<organism evidence="2 3">
    <name type="scientific">Rhamnusium bicolor</name>
    <dbReference type="NCBI Taxonomy" id="1586634"/>
    <lineage>
        <taxon>Eukaryota</taxon>
        <taxon>Metazoa</taxon>
        <taxon>Ecdysozoa</taxon>
        <taxon>Arthropoda</taxon>
        <taxon>Hexapoda</taxon>
        <taxon>Insecta</taxon>
        <taxon>Pterygota</taxon>
        <taxon>Neoptera</taxon>
        <taxon>Endopterygota</taxon>
        <taxon>Coleoptera</taxon>
        <taxon>Polyphaga</taxon>
        <taxon>Cucujiformia</taxon>
        <taxon>Chrysomeloidea</taxon>
        <taxon>Cerambycidae</taxon>
        <taxon>Lepturinae</taxon>
        <taxon>Rhagiini</taxon>
        <taxon>Rhamnusium</taxon>
    </lineage>
</organism>
<dbReference type="Pfam" id="PF13843">
    <property type="entry name" value="DDE_Tnp_1_7"/>
    <property type="match status" value="1"/>
</dbReference>
<name>A0AAV8XT27_9CUCU</name>
<dbReference type="PANTHER" id="PTHR46599:SF3">
    <property type="entry name" value="PIGGYBAC TRANSPOSABLE ELEMENT-DERIVED PROTEIN 4"/>
    <property type="match status" value="1"/>
</dbReference>
<feature type="domain" description="PiggyBac transposable element-derived protein" evidence="1">
    <location>
        <begin position="1"/>
        <end position="65"/>
    </location>
</feature>
<comment type="caution">
    <text evidence="2">The sequence shown here is derived from an EMBL/GenBank/DDBJ whole genome shotgun (WGS) entry which is preliminary data.</text>
</comment>
<sequence>MRSVLTPGRILVIDESMIPFKGRVQFRQYIKNKSHKYGVKLYKICTVDGYTSKVIVYTGKNEKVSGQGHSEIVVYEF</sequence>
<evidence type="ECO:0000313" key="3">
    <source>
        <dbReference type="Proteomes" id="UP001162156"/>
    </source>
</evidence>
<evidence type="ECO:0000313" key="2">
    <source>
        <dbReference type="EMBL" id="KAJ8942222.1"/>
    </source>
</evidence>
<keyword evidence="3" id="KW-1185">Reference proteome</keyword>
<dbReference type="InterPro" id="IPR029526">
    <property type="entry name" value="PGBD"/>
</dbReference>
<dbReference type="EMBL" id="JANEYF010002788">
    <property type="protein sequence ID" value="KAJ8942222.1"/>
    <property type="molecule type" value="Genomic_DNA"/>
</dbReference>
<dbReference type="Proteomes" id="UP001162156">
    <property type="component" value="Unassembled WGS sequence"/>
</dbReference>